<dbReference type="Proteomes" id="UP000886523">
    <property type="component" value="Unassembled WGS sequence"/>
</dbReference>
<feature type="region of interest" description="Disordered" evidence="1">
    <location>
        <begin position="76"/>
        <end position="136"/>
    </location>
</feature>
<proteinExistence type="predicted"/>
<dbReference type="EMBL" id="MU128928">
    <property type="protein sequence ID" value="KAF9517919.1"/>
    <property type="molecule type" value="Genomic_DNA"/>
</dbReference>
<keyword evidence="3" id="KW-1185">Reference proteome</keyword>
<organism evidence="2 3">
    <name type="scientific">Hydnum rufescens UP504</name>
    <dbReference type="NCBI Taxonomy" id="1448309"/>
    <lineage>
        <taxon>Eukaryota</taxon>
        <taxon>Fungi</taxon>
        <taxon>Dikarya</taxon>
        <taxon>Basidiomycota</taxon>
        <taxon>Agaricomycotina</taxon>
        <taxon>Agaricomycetes</taxon>
        <taxon>Cantharellales</taxon>
        <taxon>Hydnaceae</taxon>
        <taxon>Hydnum</taxon>
    </lineage>
</organism>
<feature type="compositionally biased region" description="Basic residues" evidence="1">
    <location>
        <begin position="122"/>
        <end position="135"/>
    </location>
</feature>
<feature type="compositionally biased region" description="Low complexity" evidence="1">
    <location>
        <begin position="79"/>
        <end position="115"/>
    </location>
</feature>
<sequence>MDSFIVQPIPRRPYAIPLPSPIVSATSSLLSDPVVDAVARISIADSHTPSQDDPSTQPFSLSDDALEEFLGILRPAFPPRSTSSASSTSPSIRTTSYSRPHPYRSGRPVPGSSSSADDVLVRSRKSSAKECRKRLSMSVDTSIVLGDLVDGPDHPSSSHTRAWRASRSIRASHPFRSPILHLTPHPQ</sequence>
<protein>
    <submittedName>
        <fullName evidence="2">Uncharacterized protein</fullName>
    </submittedName>
</protein>
<accession>A0A9P6B5K8</accession>
<evidence type="ECO:0000313" key="3">
    <source>
        <dbReference type="Proteomes" id="UP000886523"/>
    </source>
</evidence>
<evidence type="ECO:0000256" key="1">
    <source>
        <dbReference type="SAM" id="MobiDB-lite"/>
    </source>
</evidence>
<dbReference type="AlphaFoldDB" id="A0A9P6B5K8"/>
<comment type="caution">
    <text evidence="2">The sequence shown here is derived from an EMBL/GenBank/DDBJ whole genome shotgun (WGS) entry which is preliminary data.</text>
</comment>
<evidence type="ECO:0000313" key="2">
    <source>
        <dbReference type="EMBL" id="KAF9517919.1"/>
    </source>
</evidence>
<name>A0A9P6B5K8_9AGAM</name>
<reference evidence="2" key="1">
    <citation type="journal article" date="2020" name="Nat. Commun.">
        <title>Large-scale genome sequencing of mycorrhizal fungi provides insights into the early evolution of symbiotic traits.</title>
        <authorList>
            <person name="Miyauchi S."/>
            <person name="Kiss E."/>
            <person name="Kuo A."/>
            <person name="Drula E."/>
            <person name="Kohler A."/>
            <person name="Sanchez-Garcia M."/>
            <person name="Morin E."/>
            <person name="Andreopoulos B."/>
            <person name="Barry K.W."/>
            <person name="Bonito G."/>
            <person name="Buee M."/>
            <person name="Carver A."/>
            <person name="Chen C."/>
            <person name="Cichocki N."/>
            <person name="Clum A."/>
            <person name="Culley D."/>
            <person name="Crous P.W."/>
            <person name="Fauchery L."/>
            <person name="Girlanda M."/>
            <person name="Hayes R.D."/>
            <person name="Keri Z."/>
            <person name="LaButti K."/>
            <person name="Lipzen A."/>
            <person name="Lombard V."/>
            <person name="Magnuson J."/>
            <person name="Maillard F."/>
            <person name="Murat C."/>
            <person name="Nolan M."/>
            <person name="Ohm R.A."/>
            <person name="Pangilinan J."/>
            <person name="Pereira M.F."/>
            <person name="Perotto S."/>
            <person name="Peter M."/>
            <person name="Pfister S."/>
            <person name="Riley R."/>
            <person name="Sitrit Y."/>
            <person name="Stielow J.B."/>
            <person name="Szollosi G."/>
            <person name="Zifcakova L."/>
            <person name="Stursova M."/>
            <person name="Spatafora J.W."/>
            <person name="Tedersoo L."/>
            <person name="Vaario L.M."/>
            <person name="Yamada A."/>
            <person name="Yan M."/>
            <person name="Wang P."/>
            <person name="Xu J."/>
            <person name="Bruns T."/>
            <person name="Baldrian P."/>
            <person name="Vilgalys R."/>
            <person name="Dunand C."/>
            <person name="Henrissat B."/>
            <person name="Grigoriev I.V."/>
            <person name="Hibbett D."/>
            <person name="Nagy L.G."/>
            <person name="Martin F.M."/>
        </authorList>
    </citation>
    <scope>NUCLEOTIDE SEQUENCE</scope>
    <source>
        <strain evidence="2">UP504</strain>
    </source>
</reference>
<gene>
    <name evidence="2" type="ORF">BS47DRAFT_1338772</name>
</gene>